<proteinExistence type="predicted"/>
<dbReference type="RefSeq" id="WP_198745951.1">
    <property type="nucleotide sequence ID" value="NZ_JAEHTE010000001.1"/>
</dbReference>
<name>A0A8I1EB86_PSEPU</name>
<dbReference type="EMBL" id="JAEHTE010000001">
    <property type="protein sequence ID" value="MBI6882326.1"/>
    <property type="molecule type" value="Genomic_DNA"/>
</dbReference>
<dbReference type="Proteomes" id="UP000637061">
    <property type="component" value="Unassembled WGS sequence"/>
</dbReference>
<reference evidence="1" key="1">
    <citation type="submission" date="2020-12" db="EMBL/GenBank/DDBJ databases">
        <title>Enhanced detection system for hospital associated transmission using whole genome sequencing surveillance.</title>
        <authorList>
            <person name="Harrison L.H."/>
            <person name="Van Tyne D."/>
            <person name="Marsh J.W."/>
            <person name="Griffith M.P."/>
            <person name="Snyder D.J."/>
            <person name="Cooper V.S."/>
            <person name="Mustapha M."/>
        </authorList>
    </citation>
    <scope>NUCLEOTIDE SEQUENCE</scope>
    <source>
        <strain evidence="1">PSB00042</strain>
    </source>
</reference>
<evidence type="ECO:0000313" key="2">
    <source>
        <dbReference type="Proteomes" id="UP000637061"/>
    </source>
</evidence>
<dbReference type="AlphaFoldDB" id="A0A8I1EB86"/>
<gene>
    <name evidence="1" type="ORF">JEU22_00075</name>
</gene>
<organism evidence="1 2">
    <name type="scientific">Pseudomonas putida</name>
    <name type="common">Arthrobacter siderocapsulatus</name>
    <dbReference type="NCBI Taxonomy" id="303"/>
    <lineage>
        <taxon>Bacteria</taxon>
        <taxon>Pseudomonadati</taxon>
        <taxon>Pseudomonadota</taxon>
        <taxon>Gammaproteobacteria</taxon>
        <taxon>Pseudomonadales</taxon>
        <taxon>Pseudomonadaceae</taxon>
        <taxon>Pseudomonas</taxon>
    </lineage>
</organism>
<comment type="caution">
    <text evidence="1">The sequence shown here is derived from an EMBL/GenBank/DDBJ whole genome shotgun (WGS) entry which is preliminary data.</text>
</comment>
<protein>
    <submittedName>
        <fullName evidence="1">Uncharacterized protein</fullName>
    </submittedName>
</protein>
<sequence>MGEVLKFRRPCVGEKYICDWIYSRVVEIGLGESFAENVLKSLMPTIHCFLKISFQSEVIFDQDSGESDEIKYLLGKINPKVTFTGDTLNDLFEMMVRKKISELQGD</sequence>
<evidence type="ECO:0000313" key="1">
    <source>
        <dbReference type="EMBL" id="MBI6882326.1"/>
    </source>
</evidence>
<accession>A0A8I1EB86</accession>